<proteinExistence type="predicted"/>
<protein>
    <submittedName>
        <fullName evidence="1">Uncharacterized protein</fullName>
    </submittedName>
</protein>
<reference evidence="1" key="1">
    <citation type="submission" date="2020-02" db="EMBL/GenBank/DDBJ databases">
        <authorList>
            <person name="Meier V. D."/>
        </authorList>
    </citation>
    <scope>NUCLEOTIDE SEQUENCE</scope>
    <source>
        <strain evidence="1">AVDCRST_MAG22</strain>
    </source>
</reference>
<accession>A0A6J4PSB5</accession>
<dbReference type="EMBL" id="CADCUV010000127">
    <property type="protein sequence ID" value="CAA9424140.1"/>
    <property type="molecule type" value="Genomic_DNA"/>
</dbReference>
<dbReference type="AlphaFoldDB" id="A0A6J4PSB5"/>
<gene>
    <name evidence="1" type="ORF">AVDCRST_MAG22-2788</name>
</gene>
<name>A0A6J4PSB5_9ACTN</name>
<sequence>MDGPRLDSEGLAGEISRAYERLAGTRRELVAAADALSDHERGAKVENADTLLEAKNERTASLYLDGILDTPEHAGLLSTKRRAELAHYEARLEVERLELLVRLLEASSRTRAL</sequence>
<organism evidence="1">
    <name type="scientific">uncultured Rubrobacteraceae bacterium</name>
    <dbReference type="NCBI Taxonomy" id="349277"/>
    <lineage>
        <taxon>Bacteria</taxon>
        <taxon>Bacillati</taxon>
        <taxon>Actinomycetota</taxon>
        <taxon>Rubrobacteria</taxon>
        <taxon>Rubrobacterales</taxon>
        <taxon>Rubrobacteraceae</taxon>
        <taxon>environmental samples</taxon>
    </lineage>
</organism>
<evidence type="ECO:0000313" key="1">
    <source>
        <dbReference type="EMBL" id="CAA9424140.1"/>
    </source>
</evidence>